<name>A0AAN9Q845_CANGL</name>
<dbReference type="EMBL" id="JAYMYQ010000005">
    <property type="protein sequence ID" value="KAK7328460.1"/>
    <property type="molecule type" value="Genomic_DNA"/>
</dbReference>
<sequence>MILSAGSWNLSIDRLRSIVKGSVYGLVRSVLSKWKSGKKPKNNRGGFILGSLFLELGTLQQIASASSSLNMACSSSMLTILRLCAMPCYCLERSSYLIPHHVYYQTLQNPVQIDLNVL</sequence>
<keyword evidence="2" id="KW-1185">Reference proteome</keyword>
<dbReference type="AlphaFoldDB" id="A0AAN9Q845"/>
<reference evidence="1 2" key="1">
    <citation type="submission" date="2024-01" db="EMBL/GenBank/DDBJ databases">
        <title>The genomes of 5 underutilized Papilionoideae crops provide insights into root nodulation and disease resistanc.</title>
        <authorList>
            <person name="Jiang F."/>
        </authorList>
    </citation>
    <scope>NUCLEOTIDE SEQUENCE [LARGE SCALE GENOMIC DNA]</scope>
    <source>
        <strain evidence="1">LVBAO_FW01</strain>
        <tissue evidence="1">Leaves</tissue>
    </source>
</reference>
<accession>A0AAN9Q845</accession>
<evidence type="ECO:0000313" key="1">
    <source>
        <dbReference type="EMBL" id="KAK7328460.1"/>
    </source>
</evidence>
<evidence type="ECO:0000313" key="2">
    <source>
        <dbReference type="Proteomes" id="UP001367508"/>
    </source>
</evidence>
<protein>
    <submittedName>
        <fullName evidence="1">Uncharacterized protein</fullName>
    </submittedName>
</protein>
<comment type="caution">
    <text evidence="1">The sequence shown here is derived from an EMBL/GenBank/DDBJ whole genome shotgun (WGS) entry which is preliminary data.</text>
</comment>
<organism evidence="1 2">
    <name type="scientific">Canavalia gladiata</name>
    <name type="common">Sword bean</name>
    <name type="synonym">Dolichos gladiatus</name>
    <dbReference type="NCBI Taxonomy" id="3824"/>
    <lineage>
        <taxon>Eukaryota</taxon>
        <taxon>Viridiplantae</taxon>
        <taxon>Streptophyta</taxon>
        <taxon>Embryophyta</taxon>
        <taxon>Tracheophyta</taxon>
        <taxon>Spermatophyta</taxon>
        <taxon>Magnoliopsida</taxon>
        <taxon>eudicotyledons</taxon>
        <taxon>Gunneridae</taxon>
        <taxon>Pentapetalae</taxon>
        <taxon>rosids</taxon>
        <taxon>fabids</taxon>
        <taxon>Fabales</taxon>
        <taxon>Fabaceae</taxon>
        <taxon>Papilionoideae</taxon>
        <taxon>50 kb inversion clade</taxon>
        <taxon>NPAAA clade</taxon>
        <taxon>indigoferoid/millettioid clade</taxon>
        <taxon>Phaseoleae</taxon>
        <taxon>Canavalia</taxon>
    </lineage>
</organism>
<gene>
    <name evidence="1" type="ORF">VNO77_22567</name>
</gene>
<dbReference type="Proteomes" id="UP001367508">
    <property type="component" value="Unassembled WGS sequence"/>
</dbReference>
<proteinExistence type="predicted"/>